<evidence type="ECO:0000313" key="7">
    <source>
        <dbReference type="EMBL" id="KYK58955.1"/>
    </source>
</evidence>
<protein>
    <recommendedName>
        <fullName evidence="9">Heat Labile Enterotoxin Type Iib</fullName>
    </recommendedName>
</protein>
<evidence type="ECO:0000256" key="3">
    <source>
        <dbReference type="ARBA" id="ARBA00023026"/>
    </source>
</evidence>
<dbReference type="SUPFAM" id="SSF56399">
    <property type="entry name" value="ADP-ribosylation"/>
    <property type="match status" value="1"/>
</dbReference>
<evidence type="ECO:0000256" key="1">
    <source>
        <dbReference type="ARBA" id="ARBA00022656"/>
    </source>
</evidence>
<feature type="region of interest" description="Disordered" evidence="5">
    <location>
        <begin position="251"/>
        <end position="436"/>
    </location>
</feature>
<evidence type="ECO:0000256" key="2">
    <source>
        <dbReference type="ARBA" id="ARBA00022729"/>
    </source>
</evidence>
<dbReference type="GO" id="GO:0090729">
    <property type="term" value="F:toxin activity"/>
    <property type="evidence" value="ECO:0007669"/>
    <property type="project" value="UniProtKB-KW"/>
</dbReference>
<feature type="compositionally biased region" description="Polar residues" evidence="5">
    <location>
        <begin position="375"/>
        <end position="393"/>
    </location>
</feature>
<dbReference type="Pfam" id="PF01375">
    <property type="entry name" value="Enterotoxin_a"/>
    <property type="match status" value="1"/>
</dbReference>
<accession>A0A151GPB1</accession>
<dbReference type="InParanoid" id="A0A151GPB1"/>
<proteinExistence type="predicted"/>
<evidence type="ECO:0008006" key="9">
    <source>
        <dbReference type="Google" id="ProtNLM"/>
    </source>
</evidence>
<dbReference type="InterPro" id="IPR001144">
    <property type="entry name" value="Enterotoxin_A"/>
</dbReference>
<keyword evidence="4" id="KW-1015">Disulfide bond</keyword>
<dbReference type="STRING" id="98403.A0A151GPB1"/>
<feature type="compositionally biased region" description="Low complexity" evidence="5">
    <location>
        <begin position="251"/>
        <end position="260"/>
    </location>
</feature>
<organism evidence="7 8">
    <name type="scientific">Drechmeria coniospora</name>
    <name type="common">Nematophagous fungus</name>
    <name type="synonym">Meria coniospora</name>
    <dbReference type="NCBI Taxonomy" id="98403"/>
    <lineage>
        <taxon>Eukaryota</taxon>
        <taxon>Fungi</taxon>
        <taxon>Dikarya</taxon>
        <taxon>Ascomycota</taxon>
        <taxon>Pezizomycotina</taxon>
        <taxon>Sordariomycetes</taxon>
        <taxon>Hypocreomycetidae</taxon>
        <taxon>Hypocreales</taxon>
        <taxon>Ophiocordycipitaceae</taxon>
        <taxon>Drechmeria</taxon>
    </lineage>
</organism>
<sequence>MHGSAFLLLMQAATHWALLGAAASELLGRGHDIPRGLTGENENQVCRGDSRSVKEVEQAGGLFPHGYSVDGQRAPTTYSFKLDDHLSDYNGEVKSAYVSFTKSFAKAVEFAQQSAMLSETFVYPGMATVFVAATANNMVPLDKLVKFERHFEQEYLAIRGIPWAQIKGWYLIDPAKPINKANPVKLEDYTFHPNPDFRADVFEAQSAVDPSKLSESQLAELYRIFQRSNSNDLSTSGTFCTWCEAEGRGAETTAATGKTEASSEQGEQVAQHRQSNDVSTDEMTKDEKPDPRTRPGDEKMPKTGSKGRGAETTEASSERGEQVAQHRQSNDGSTDEMANDEKPDPLTRPGDEQMPKTGSNRPVDAGDDEGVGKTEASSEQGDQVAQHRQSSDVSTDEMTNDEKPDPRTRPGDEKMPKTGSKRPVDAGDDEGVGGKRHCRRERACNIPYTQDEIKAAGEELTPIAEKASADQFEMLASQHNLKSSTESTFKQSLQTFREGKLGYQKGAAAVPHLVQEPSRFGGKALASAGKALGVLGAGTYAYGVLEVMVKNASAVDRVAALTAIVPVVGCGASALAHAAEGNASSPEIPEYFDNALCVIGDILLFTPLAPVGVAVQVSRFVLTITRALDAYMSEPAQAKAARDAAWRTFLQDHMYRRLSSIELGAKIFHALAVESLALLSEGAHVLGILEAGQQGALNRTDNSTEHGLLRGFFRNTTEHIRANVSDEIAQAQRQVLLNLVYDALDRHRAASLRILAGRYNKAFVQDRLAGASERIKRFVRNDKPPMPSSLVVAYLIGQSTGQAAKLPPLLPASPSEADDAFAPPGAAGDGTSGNLHHLTLNFADYLRRKQNGLAKKDADVISIQQTHAVMQFLQGSIKFDDVAKASPSLSPSIALEFQILVSLKLGRLFQYWKPSADGAFQYFPESALKKPGMIESALDTATGFLSDLGKAYCETPVLKDLTSACNLAR</sequence>
<evidence type="ECO:0000256" key="6">
    <source>
        <dbReference type="SAM" id="SignalP"/>
    </source>
</evidence>
<dbReference type="PRINTS" id="PR00771">
    <property type="entry name" value="ENTEROTOXINA"/>
</dbReference>
<dbReference type="EMBL" id="LAYC01000001">
    <property type="protein sequence ID" value="KYK58955.1"/>
    <property type="molecule type" value="Genomic_DNA"/>
</dbReference>
<evidence type="ECO:0000256" key="5">
    <source>
        <dbReference type="SAM" id="MobiDB-lite"/>
    </source>
</evidence>
<dbReference type="GeneID" id="63712725"/>
<gene>
    <name evidence="7" type="ORF">DCS_00082</name>
</gene>
<feature type="compositionally biased region" description="Polar residues" evidence="5">
    <location>
        <begin position="262"/>
        <end position="278"/>
    </location>
</feature>
<keyword evidence="2 6" id="KW-0732">Signal</keyword>
<dbReference type="RefSeq" id="XP_040658307.1">
    <property type="nucleotide sequence ID" value="XM_040797424.1"/>
</dbReference>
<name>A0A151GPB1_DRECN</name>
<reference evidence="7 8" key="1">
    <citation type="journal article" date="2016" name="Sci. Rep.">
        <title>Insights into Adaptations to a Near-Obligate Nematode Endoparasitic Lifestyle from the Finished Genome of Drechmeria coniospora.</title>
        <authorList>
            <person name="Zhang L."/>
            <person name="Zhou Z."/>
            <person name="Guo Q."/>
            <person name="Fokkens L."/>
            <person name="Miskei M."/>
            <person name="Pocsi I."/>
            <person name="Zhang W."/>
            <person name="Chen M."/>
            <person name="Wang L."/>
            <person name="Sun Y."/>
            <person name="Donzelli B.G."/>
            <person name="Gibson D.M."/>
            <person name="Nelson D.R."/>
            <person name="Luo J.G."/>
            <person name="Rep M."/>
            <person name="Liu H."/>
            <person name="Yang S."/>
            <person name="Wang J."/>
            <person name="Krasnoff S.B."/>
            <person name="Xu Y."/>
            <person name="Molnar I."/>
            <person name="Lin M."/>
        </authorList>
    </citation>
    <scope>NUCLEOTIDE SEQUENCE [LARGE SCALE GENOMIC DNA]</scope>
    <source>
        <strain evidence="7 8">ARSEF 6962</strain>
    </source>
</reference>
<dbReference type="Proteomes" id="UP000076580">
    <property type="component" value="Chromosome 01"/>
</dbReference>
<feature type="signal peptide" evidence="6">
    <location>
        <begin position="1"/>
        <end position="24"/>
    </location>
</feature>
<keyword evidence="1" id="KW-0800">Toxin</keyword>
<evidence type="ECO:0000313" key="8">
    <source>
        <dbReference type="Proteomes" id="UP000076580"/>
    </source>
</evidence>
<feature type="compositionally biased region" description="Basic and acidic residues" evidence="5">
    <location>
        <begin position="400"/>
        <end position="416"/>
    </location>
</feature>
<keyword evidence="3" id="KW-0843">Virulence</keyword>
<feature type="compositionally biased region" description="Basic and acidic residues" evidence="5">
    <location>
        <begin position="282"/>
        <end position="301"/>
    </location>
</feature>
<comment type="caution">
    <text evidence="7">The sequence shown here is derived from an EMBL/GenBank/DDBJ whole genome shotgun (WGS) entry which is preliminary data.</text>
</comment>
<dbReference type="AlphaFoldDB" id="A0A151GPB1"/>
<feature type="compositionally biased region" description="Basic and acidic residues" evidence="5">
    <location>
        <begin position="308"/>
        <end position="321"/>
    </location>
</feature>
<dbReference type="Gene3D" id="3.90.210.10">
    <property type="entry name" value="Heat-Labile Enterotoxin, subunit A"/>
    <property type="match status" value="1"/>
</dbReference>
<evidence type="ECO:0000256" key="4">
    <source>
        <dbReference type="ARBA" id="ARBA00023157"/>
    </source>
</evidence>
<feature type="chain" id="PRO_5007580855" description="Heat Labile Enterotoxin Type Iib" evidence="6">
    <location>
        <begin position="25"/>
        <end position="969"/>
    </location>
</feature>
<feature type="compositionally biased region" description="Basic and acidic residues" evidence="5">
    <location>
        <begin position="339"/>
        <end position="354"/>
    </location>
</feature>
<keyword evidence="8" id="KW-1185">Reference proteome</keyword>